<comment type="caution">
    <text evidence="1">The sequence shown here is derived from an EMBL/GenBank/DDBJ whole genome shotgun (WGS) entry which is preliminary data.</text>
</comment>
<proteinExistence type="predicted"/>
<keyword evidence="2" id="KW-1185">Reference proteome</keyword>
<dbReference type="EMBL" id="BPQB01000056">
    <property type="protein sequence ID" value="GJE96126.1"/>
    <property type="molecule type" value="Genomic_DNA"/>
</dbReference>
<evidence type="ECO:0000313" key="1">
    <source>
        <dbReference type="EMBL" id="GJE96126.1"/>
    </source>
</evidence>
<dbReference type="Proteomes" id="UP000703269">
    <property type="component" value="Unassembled WGS sequence"/>
</dbReference>
<protein>
    <submittedName>
        <fullName evidence="1">Uncharacterized protein</fullName>
    </submittedName>
</protein>
<accession>A0A9P3GJH9</accession>
<dbReference type="AlphaFoldDB" id="A0A9P3GJH9"/>
<evidence type="ECO:0000313" key="2">
    <source>
        <dbReference type="Proteomes" id="UP000703269"/>
    </source>
</evidence>
<organism evidence="1 2">
    <name type="scientific">Phanerochaete sordida</name>
    <dbReference type="NCBI Taxonomy" id="48140"/>
    <lineage>
        <taxon>Eukaryota</taxon>
        <taxon>Fungi</taxon>
        <taxon>Dikarya</taxon>
        <taxon>Basidiomycota</taxon>
        <taxon>Agaricomycotina</taxon>
        <taxon>Agaricomycetes</taxon>
        <taxon>Polyporales</taxon>
        <taxon>Phanerochaetaceae</taxon>
        <taxon>Phanerochaete</taxon>
    </lineage>
</organism>
<name>A0A9P3GJH9_9APHY</name>
<sequence>MCAEVKGQVQVQAQVSTTCAGSTATSTALFGTGLRRTLSRPYRRRRATPQSTRVITTCTCPYTIRFDAQLREHDELGADPRSDDAAAGARPCCLAVYGFLDSGILQDYEPLLRTADVVQVVDSLVIGPHRGRQPPSHLHG</sequence>
<gene>
    <name evidence="1" type="ORF">PsYK624_123190</name>
</gene>
<reference evidence="1 2" key="1">
    <citation type="submission" date="2021-08" db="EMBL/GenBank/DDBJ databases">
        <title>Draft Genome Sequence of Phanerochaete sordida strain YK-624.</title>
        <authorList>
            <person name="Mori T."/>
            <person name="Dohra H."/>
            <person name="Suzuki T."/>
            <person name="Kawagishi H."/>
            <person name="Hirai H."/>
        </authorList>
    </citation>
    <scope>NUCLEOTIDE SEQUENCE [LARGE SCALE GENOMIC DNA]</scope>
    <source>
        <strain evidence="1 2">YK-624</strain>
    </source>
</reference>